<reference evidence="10 11" key="1">
    <citation type="journal article" date="2019" name="Nat. Ecol. Evol.">
        <title>Megaphylogeny resolves global patterns of mushroom evolution.</title>
        <authorList>
            <person name="Varga T."/>
            <person name="Krizsan K."/>
            <person name="Foldi C."/>
            <person name="Dima B."/>
            <person name="Sanchez-Garcia M."/>
            <person name="Sanchez-Ramirez S."/>
            <person name="Szollosi G.J."/>
            <person name="Szarkandi J.G."/>
            <person name="Papp V."/>
            <person name="Albert L."/>
            <person name="Andreopoulos W."/>
            <person name="Angelini C."/>
            <person name="Antonin V."/>
            <person name="Barry K.W."/>
            <person name="Bougher N.L."/>
            <person name="Buchanan P."/>
            <person name="Buyck B."/>
            <person name="Bense V."/>
            <person name="Catcheside P."/>
            <person name="Chovatia M."/>
            <person name="Cooper J."/>
            <person name="Damon W."/>
            <person name="Desjardin D."/>
            <person name="Finy P."/>
            <person name="Geml J."/>
            <person name="Haridas S."/>
            <person name="Hughes K."/>
            <person name="Justo A."/>
            <person name="Karasinski D."/>
            <person name="Kautmanova I."/>
            <person name="Kiss B."/>
            <person name="Kocsube S."/>
            <person name="Kotiranta H."/>
            <person name="LaButti K.M."/>
            <person name="Lechner B.E."/>
            <person name="Liimatainen K."/>
            <person name="Lipzen A."/>
            <person name="Lukacs Z."/>
            <person name="Mihaltcheva S."/>
            <person name="Morgado L.N."/>
            <person name="Niskanen T."/>
            <person name="Noordeloos M.E."/>
            <person name="Ohm R.A."/>
            <person name="Ortiz-Santana B."/>
            <person name="Ovrebo C."/>
            <person name="Racz N."/>
            <person name="Riley R."/>
            <person name="Savchenko A."/>
            <person name="Shiryaev A."/>
            <person name="Soop K."/>
            <person name="Spirin V."/>
            <person name="Szebenyi C."/>
            <person name="Tomsovsky M."/>
            <person name="Tulloss R.E."/>
            <person name="Uehling J."/>
            <person name="Grigoriev I.V."/>
            <person name="Vagvolgyi C."/>
            <person name="Papp T."/>
            <person name="Martin F.M."/>
            <person name="Miettinen O."/>
            <person name="Hibbett D.S."/>
            <person name="Nagy L.G."/>
        </authorList>
    </citation>
    <scope>NUCLEOTIDE SEQUENCE [LARGE SCALE GENOMIC DNA]</scope>
    <source>
        <strain evidence="10 11">CBS 309.79</strain>
    </source>
</reference>
<dbReference type="Pfam" id="PF23023">
    <property type="entry name" value="Anti-Pycsar_Apyc1"/>
    <property type="match status" value="1"/>
</dbReference>
<keyword evidence="6" id="KW-0255">Endonuclease</keyword>
<sequence length="390" mass="42000">MPSISLSSVNITFLGTASAQPSSTRNHSSLALRLGGDVWLFDCGEATQHQIQRSSVKMGNISKIFITHTHGDHIFGLGPLLASRLNGAGGMVAGVHDPREQELVAQDQPVVEIYGPSGTRAYVRSALVYSHTLLGAPYVVHELHDAREPLLPESNLPLNASELPHGQDMPIDAESNTWPIICKDALVQVSAAPIHHSVPCVGFVVSELPVPGKMDPALYIPHLKRTKSPMSLLSRLQGGETVELSDGTVLTGPGRRPGRKIVILGDTHDPSPIADLALDCDILVHEATNAHLPDVDSNTKSTDTHESVEERTKSRGHSTPQMAGKFATRVKARKLVLNHFSARYAGDEDVNEESRNIMGAIKSLAESEYLGGEVLCARDLWGFDIPISSS</sequence>
<keyword evidence="7" id="KW-0378">Hydrolase</keyword>
<name>A0A5C3QMM0_9AGAR</name>
<feature type="compositionally biased region" description="Basic and acidic residues" evidence="9">
    <location>
        <begin position="302"/>
        <end position="313"/>
    </location>
</feature>
<dbReference type="STRING" id="1884261.A0A5C3QMM0"/>
<proteinExistence type="inferred from homology"/>
<evidence type="ECO:0000313" key="11">
    <source>
        <dbReference type="Proteomes" id="UP000305067"/>
    </source>
</evidence>
<dbReference type="EMBL" id="ML178821">
    <property type="protein sequence ID" value="TFL03205.1"/>
    <property type="molecule type" value="Genomic_DNA"/>
</dbReference>
<dbReference type="PANTHER" id="PTHR46018:SF2">
    <property type="entry name" value="ZINC PHOSPHODIESTERASE ELAC PROTEIN 1"/>
    <property type="match status" value="1"/>
</dbReference>
<comment type="subunit">
    <text evidence="2">Homodimer.</text>
</comment>
<dbReference type="GO" id="GO:0046872">
    <property type="term" value="F:metal ion binding"/>
    <property type="evidence" value="ECO:0007669"/>
    <property type="project" value="UniProtKB-KW"/>
</dbReference>
<evidence type="ECO:0000256" key="3">
    <source>
        <dbReference type="ARBA" id="ARBA00022694"/>
    </source>
</evidence>
<evidence type="ECO:0000256" key="4">
    <source>
        <dbReference type="ARBA" id="ARBA00022722"/>
    </source>
</evidence>
<dbReference type="GO" id="GO:0042781">
    <property type="term" value="F:3'-tRNA processing endoribonuclease activity"/>
    <property type="evidence" value="ECO:0007669"/>
    <property type="project" value="TreeGrafter"/>
</dbReference>
<dbReference type="HAMAP" id="MF_01818">
    <property type="entry name" value="RNase_Z_BN"/>
    <property type="match status" value="1"/>
</dbReference>
<feature type="region of interest" description="Disordered" evidence="9">
    <location>
        <begin position="293"/>
        <end position="323"/>
    </location>
</feature>
<accession>A0A5C3QMM0</accession>
<dbReference type="PANTHER" id="PTHR46018">
    <property type="entry name" value="ZINC PHOSPHODIESTERASE ELAC PROTEIN 1"/>
    <property type="match status" value="1"/>
</dbReference>
<evidence type="ECO:0000256" key="9">
    <source>
        <dbReference type="SAM" id="MobiDB-lite"/>
    </source>
</evidence>
<dbReference type="InterPro" id="IPR013471">
    <property type="entry name" value="RNase_Z/BN"/>
</dbReference>
<dbReference type="Proteomes" id="UP000305067">
    <property type="component" value="Unassembled WGS sequence"/>
</dbReference>
<organism evidence="10 11">
    <name type="scientific">Pterulicium gracile</name>
    <dbReference type="NCBI Taxonomy" id="1884261"/>
    <lineage>
        <taxon>Eukaryota</taxon>
        <taxon>Fungi</taxon>
        <taxon>Dikarya</taxon>
        <taxon>Basidiomycota</taxon>
        <taxon>Agaricomycotina</taxon>
        <taxon>Agaricomycetes</taxon>
        <taxon>Agaricomycetidae</taxon>
        <taxon>Agaricales</taxon>
        <taxon>Pleurotineae</taxon>
        <taxon>Pterulaceae</taxon>
        <taxon>Pterulicium</taxon>
    </lineage>
</organism>
<evidence type="ECO:0000256" key="7">
    <source>
        <dbReference type="ARBA" id="ARBA00022801"/>
    </source>
</evidence>
<evidence type="ECO:0000313" key="10">
    <source>
        <dbReference type="EMBL" id="TFL03205.1"/>
    </source>
</evidence>
<dbReference type="AlphaFoldDB" id="A0A5C3QMM0"/>
<dbReference type="OrthoDB" id="527344at2759"/>
<dbReference type="Gene3D" id="3.60.15.10">
    <property type="entry name" value="Ribonuclease Z/Hydroxyacylglutathione hydrolase-like"/>
    <property type="match status" value="1"/>
</dbReference>
<evidence type="ECO:0000256" key="2">
    <source>
        <dbReference type="ARBA" id="ARBA00011738"/>
    </source>
</evidence>
<evidence type="ECO:0000256" key="8">
    <source>
        <dbReference type="ARBA" id="ARBA00022833"/>
    </source>
</evidence>
<evidence type="ECO:0000256" key="5">
    <source>
        <dbReference type="ARBA" id="ARBA00022723"/>
    </source>
</evidence>
<keyword evidence="3" id="KW-0819">tRNA processing</keyword>
<gene>
    <name evidence="10" type="ORF">BDV98DRAFT_565555</name>
</gene>
<protein>
    <submittedName>
        <fullName evidence="10">Beta-lactamase-like protein</fullName>
    </submittedName>
</protein>
<evidence type="ECO:0000256" key="6">
    <source>
        <dbReference type="ARBA" id="ARBA00022759"/>
    </source>
</evidence>
<keyword evidence="4" id="KW-0540">Nuclease</keyword>
<keyword evidence="5" id="KW-0479">Metal-binding</keyword>
<dbReference type="GO" id="GO:0005634">
    <property type="term" value="C:nucleus"/>
    <property type="evidence" value="ECO:0007669"/>
    <property type="project" value="TreeGrafter"/>
</dbReference>
<comment type="cofactor">
    <cofactor evidence="1">
        <name>Zn(2+)</name>
        <dbReference type="ChEBI" id="CHEBI:29105"/>
    </cofactor>
</comment>
<dbReference type="CDD" id="cd07717">
    <property type="entry name" value="RNaseZ_ZiPD-like_MBL-fold"/>
    <property type="match status" value="1"/>
</dbReference>
<keyword evidence="8" id="KW-0862">Zinc</keyword>
<dbReference type="InterPro" id="IPR036866">
    <property type="entry name" value="RibonucZ/Hydroxyglut_hydro"/>
</dbReference>
<dbReference type="SUPFAM" id="SSF56281">
    <property type="entry name" value="Metallo-hydrolase/oxidoreductase"/>
    <property type="match status" value="1"/>
</dbReference>
<evidence type="ECO:0000256" key="1">
    <source>
        <dbReference type="ARBA" id="ARBA00001947"/>
    </source>
</evidence>
<keyword evidence="11" id="KW-1185">Reference proteome</keyword>